<dbReference type="Proteomes" id="UP000631114">
    <property type="component" value="Unassembled WGS sequence"/>
</dbReference>
<evidence type="ECO:0000256" key="1">
    <source>
        <dbReference type="ARBA" id="ARBA00022737"/>
    </source>
</evidence>
<dbReference type="InterPro" id="IPR002885">
    <property type="entry name" value="PPR_rpt"/>
</dbReference>
<keyword evidence="3" id="KW-1133">Transmembrane helix</keyword>
<dbReference type="InterPro" id="IPR011990">
    <property type="entry name" value="TPR-like_helical_dom_sf"/>
</dbReference>
<dbReference type="InterPro" id="IPR010721">
    <property type="entry name" value="UstE-like"/>
</dbReference>
<dbReference type="EMBL" id="JADFTS010000003">
    <property type="protein sequence ID" value="KAF9613732.1"/>
    <property type="molecule type" value="Genomic_DNA"/>
</dbReference>
<dbReference type="PROSITE" id="PS51375">
    <property type="entry name" value="PPR"/>
    <property type="match status" value="1"/>
</dbReference>
<protein>
    <recommendedName>
        <fullName evidence="6">Pentatricopeptide repeat-containing protein</fullName>
    </recommendedName>
</protein>
<sequence length="240" mass="27626">MQSKIISQPEIRILQWGEDKRLDKMCSNFGKLAIFWILQAVWVWIVSLPVTLVNASDNNPSIQVVDIVGWIMWVVGFTVQATVDQQKLAFENSTDNRGSFLYAITESNTAPKLALLDSTSYSPFYLGLQLLDLQSVEWVVDKFLGREKHWLEMQQWCFEFEMIREHGRCSHGNLTVCGFAIDTSIRKALIDMYSKCGRIDFAREVFNRMPKRDIISWNAKIDGYGIHGLGREALLLFHDL</sequence>
<accession>A0A835M292</accession>
<evidence type="ECO:0000256" key="2">
    <source>
        <dbReference type="PROSITE-ProRule" id="PRU00708"/>
    </source>
</evidence>
<keyword evidence="5" id="KW-1185">Reference proteome</keyword>
<feature type="repeat" description="PPR" evidence="2">
    <location>
        <begin position="182"/>
        <end position="216"/>
    </location>
</feature>
<reference evidence="4 5" key="1">
    <citation type="submission" date="2020-10" db="EMBL/GenBank/DDBJ databases">
        <title>The Coptis chinensis genome and diversification of protoberbering-type alkaloids.</title>
        <authorList>
            <person name="Wang B."/>
            <person name="Shu S."/>
            <person name="Song C."/>
            <person name="Liu Y."/>
        </authorList>
    </citation>
    <scope>NUCLEOTIDE SEQUENCE [LARGE SCALE GENOMIC DNA]</scope>
    <source>
        <strain evidence="4">HL-2020</strain>
        <tissue evidence="4">Leaf</tissue>
    </source>
</reference>
<dbReference type="PANTHER" id="PTHR32251:SF15">
    <property type="entry name" value="3-OXO-5-ALPHA-STEROID 4-DEHYDROGENASE (DUF1295)"/>
    <property type="match status" value="1"/>
</dbReference>
<dbReference type="GO" id="GO:0016020">
    <property type="term" value="C:membrane"/>
    <property type="evidence" value="ECO:0007669"/>
    <property type="project" value="TreeGrafter"/>
</dbReference>
<feature type="transmembrane region" description="Helical" evidence="3">
    <location>
        <begin position="62"/>
        <end position="83"/>
    </location>
</feature>
<comment type="caution">
    <text evidence="4">The sequence shown here is derived from an EMBL/GenBank/DDBJ whole genome shotgun (WGS) entry which is preliminary data.</text>
</comment>
<evidence type="ECO:0000313" key="5">
    <source>
        <dbReference type="Proteomes" id="UP000631114"/>
    </source>
</evidence>
<evidence type="ECO:0000313" key="4">
    <source>
        <dbReference type="EMBL" id="KAF9613732.1"/>
    </source>
</evidence>
<feature type="transmembrane region" description="Helical" evidence="3">
    <location>
        <begin position="29"/>
        <end position="50"/>
    </location>
</feature>
<dbReference type="NCBIfam" id="TIGR00756">
    <property type="entry name" value="PPR"/>
    <property type="match status" value="1"/>
</dbReference>
<keyword evidence="3" id="KW-0472">Membrane</keyword>
<organism evidence="4 5">
    <name type="scientific">Coptis chinensis</name>
    <dbReference type="NCBI Taxonomy" id="261450"/>
    <lineage>
        <taxon>Eukaryota</taxon>
        <taxon>Viridiplantae</taxon>
        <taxon>Streptophyta</taxon>
        <taxon>Embryophyta</taxon>
        <taxon>Tracheophyta</taxon>
        <taxon>Spermatophyta</taxon>
        <taxon>Magnoliopsida</taxon>
        <taxon>Ranunculales</taxon>
        <taxon>Ranunculaceae</taxon>
        <taxon>Coptidoideae</taxon>
        <taxon>Coptis</taxon>
    </lineage>
</organism>
<proteinExistence type="predicted"/>
<name>A0A835M292_9MAGN</name>
<gene>
    <name evidence="4" type="ORF">IFM89_010174</name>
</gene>
<dbReference type="Pfam" id="PF01535">
    <property type="entry name" value="PPR"/>
    <property type="match status" value="2"/>
</dbReference>
<dbReference type="AlphaFoldDB" id="A0A835M292"/>
<evidence type="ECO:0008006" key="6">
    <source>
        <dbReference type="Google" id="ProtNLM"/>
    </source>
</evidence>
<dbReference type="PANTHER" id="PTHR32251">
    <property type="entry name" value="3-OXO-5-ALPHA-STEROID 4-DEHYDROGENASE"/>
    <property type="match status" value="1"/>
</dbReference>
<keyword evidence="1" id="KW-0677">Repeat</keyword>
<keyword evidence="3" id="KW-0812">Transmembrane</keyword>
<dbReference type="OrthoDB" id="67965at2759"/>
<dbReference type="Gene3D" id="1.25.40.10">
    <property type="entry name" value="Tetratricopeptide repeat domain"/>
    <property type="match status" value="1"/>
</dbReference>
<evidence type="ECO:0000256" key="3">
    <source>
        <dbReference type="SAM" id="Phobius"/>
    </source>
</evidence>
<dbReference type="Pfam" id="PF06966">
    <property type="entry name" value="DUF1295"/>
    <property type="match status" value="1"/>
</dbReference>